<dbReference type="FunFam" id="3.30.200.20:FF:000854">
    <property type="entry name" value="Uncharacterized protein"/>
    <property type="match status" value="1"/>
</dbReference>
<dbReference type="InParanoid" id="A0D032"/>
<comment type="catalytic activity">
    <reaction evidence="8">
        <text>L-seryl-[protein] + ATP = O-phospho-L-seryl-[protein] + ADP + H(+)</text>
        <dbReference type="Rhea" id="RHEA:17989"/>
        <dbReference type="Rhea" id="RHEA-COMP:9863"/>
        <dbReference type="Rhea" id="RHEA-COMP:11604"/>
        <dbReference type="ChEBI" id="CHEBI:15378"/>
        <dbReference type="ChEBI" id="CHEBI:29999"/>
        <dbReference type="ChEBI" id="CHEBI:30616"/>
        <dbReference type="ChEBI" id="CHEBI:83421"/>
        <dbReference type="ChEBI" id="CHEBI:456216"/>
        <dbReference type="EC" id="2.7.11.1"/>
    </reaction>
</comment>
<sequence length="497" mass="58654">MQYKSFIDPHLNKQINSQKPYLHPLRSPSFHHPIQNSIYYFSQELALLCQSISEQKLKLSVDQESQTKQNNIGQSHWEKIGSKLPKRVQLQYREIIKPKQFEINLSQPRIHSPNLNQRFNRSFYMGLQEINSSSQKRPLLNLTSTVIMIQDSTQATSELQTQKIQQKFRHNFIFHYTIGIGGFGNVWKVESKKTRMIYAMKELKKTKILAKKSVKSVMNEKQLLQKLKNPFIINMVGSFQDKDHLYLILDYLSGGDLRYHLLLNKTFREEQIKFFVACMILGLEYTNSYQVIHRDLKPENLVLDCKGYLKITDFGIARYYKNDNSNETSGTPGYMAPEIILKQNYNYCVDYYAIGVICYEMITGKRPYLGRTKKEIRDEMLGKQAQLNAKEYLQYSFNLIEFTNKLLLRKQQNRLGYQNGIKELKNHKLFQSFQWDKLVNKTMIAPYQPKQEDKTRACQKTSDSQQTLFNEQQKQLKFKEIQMLFDGYTYLTEDKII</sequence>
<comment type="similarity">
    <text evidence="10">Belongs to the protein kinase superfamily.</text>
</comment>
<evidence type="ECO:0000259" key="11">
    <source>
        <dbReference type="PROSITE" id="PS50011"/>
    </source>
</evidence>
<evidence type="ECO:0000259" key="12">
    <source>
        <dbReference type="PROSITE" id="PS51285"/>
    </source>
</evidence>
<comment type="catalytic activity">
    <reaction evidence="7">
        <text>L-threonyl-[protein] + ATP = O-phospho-L-threonyl-[protein] + ADP + H(+)</text>
        <dbReference type="Rhea" id="RHEA:46608"/>
        <dbReference type="Rhea" id="RHEA-COMP:11060"/>
        <dbReference type="Rhea" id="RHEA-COMP:11605"/>
        <dbReference type="ChEBI" id="CHEBI:15378"/>
        <dbReference type="ChEBI" id="CHEBI:30013"/>
        <dbReference type="ChEBI" id="CHEBI:30616"/>
        <dbReference type="ChEBI" id="CHEBI:61977"/>
        <dbReference type="ChEBI" id="CHEBI:456216"/>
        <dbReference type="EC" id="2.7.11.1"/>
    </reaction>
</comment>
<reference evidence="13 14" key="1">
    <citation type="journal article" date="2006" name="Nature">
        <title>Global trends of whole-genome duplications revealed by the ciliate Paramecium tetraurelia.</title>
        <authorList>
            <consortium name="Genoscope"/>
            <person name="Aury J.-M."/>
            <person name="Jaillon O."/>
            <person name="Duret L."/>
            <person name="Noel B."/>
            <person name="Jubin C."/>
            <person name="Porcel B.M."/>
            <person name="Segurens B."/>
            <person name="Daubin V."/>
            <person name="Anthouard V."/>
            <person name="Aiach N."/>
            <person name="Arnaiz O."/>
            <person name="Billaut A."/>
            <person name="Beisson J."/>
            <person name="Blanc I."/>
            <person name="Bouhouche K."/>
            <person name="Camara F."/>
            <person name="Duharcourt S."/>
            <person name="Guigo R."/>
            <person name="Gogendeau D."/>
            <person name="Katinka M."/>
            <person name="Keller A.-M."/>
            <person name="Kissmehl R."/>
            <person name="Klotz C."/>
            <person name="Koll F."/>
            <person name="Le Moue A."/>
            <person name="Lepere C."/>
            <person name="Malinsky S."/>
            <person name="Nowacki M."/>
            <person name="Nowak J.K."/>
            <person name="Plattner H."/>
            <person name="Poulain J."/>
            <person name="Ruiz F."/>
            <person name="Serrano V."/>
            <person name="Zagulski M."/>
            <person name="Dessen P."/>
            <person name="Betermier M."/>
            <person name="Weissenbach J."/>
            <person name="Scarpelli C."/>
            <person name="Schachter V."/>
            <person name="Sperling L."/>
            <person name="Meyer E."/>
            <person name="Cohen J."/>
            <person name="Wincker P."/>
        </authorList>
    </citation>
    <scope>NUCLEOTIDE SEQUENCE [LARGE SCALE GENOMIC DNA]</scope>
    <source>
        <strain evidence="13 14">Stock d4-2</strain>
    </source>
</reference>
<dbReference type="STRING" id="5888.A0D032"/>
<dbReference type="Pfam" id="PF00069">
    <property type="entry name" value="Pkinase"/>
    <property type="match status" value="1"/>
</dbReference>
<keyword evidence="2 10" id="KW-0723">Serine/threonine-protein kinase</keyword>
<dbReference type="KEGG" id="ptm:GSPATT00039147001"/>
<dbReference type="AlphaFoldDB" id="A0D032"/>
<keyword evidence="6 9" id="KW-0067">ATP-binding</keyword>
<accession>A0D032</accession>
<evidence type="ECO:0000256" key="3">
    <source>
        <dbReference type="ARBA" id="ARBA00022679"/>
    </source>
</evidence>
<dbReference type="EMBL" id="CT868240">
    <property type="protein sequence ID" value="CAK76399.1"/>
    <property type="molecule type" value="Genomic_DNA"/>
</dbReference>
<dbReference type="GO" id="GO:0005524">
    <property type="term" value="F:ATP binding"/>
    <property type="evidence" value="ECO:0007669"/>
    <property type="project" value="UniProtKB-UniRule"/>
</dbReference>
<dbReference type="PROSITE" id="PS00107">
    <property type="entry name" value="PROTEIN_KINASE_ATP"/>
    <property type="match status" value="1"/>
</dbReference>
<gene>
    <name evidence="13" type="ORF">GSPATT00039147001</name>
</gene>
<evidence type="ECO:0000256" key="10">
    <source>
        <dbReference type="RuleBase" id="RU000304"/>
    </source>
</evidence>
<keyword evidence="3" id="KW-0808">Transferase</keyword>
<dbReference type="SUPFAM" id="SSF56112">
    <property type="entry name" value="Protein kinase-like (PK-like)"/>
    <property type="match status" value="1"/>
</dbReference>
<dbReference type="Gene3D" id="1.10.510.10">
    <property type="entry name" value="Transferase(Phosphotransferase) domain 1"/>
    <property type="match status" value="1"/>
</dbReference>
<dbReference type="PROSITE" id="PS51285">
    <property type="entry name" value="AGC_KINASE_CTER"/>
    <property type="match status" value="1"/>
</dbReference>
<feature type="domain" description="Protein kinase" evidence="11">
    <location>
        <begin position="172"/>
        <end position="430"/>
    </location>
</feature>
<dbReference type="Proteomes" id="UP000000600">
    <property type="component" value="Unassembled WGS sequence"/>
</dbReference>
<dbReference type="InterPro" id="IPR050236">
    <property type="entry name" value="Ser_Thr_kinase_AGC"/>
</dbReference>
<keyword evidence="4 9" id="KW-0547">Nucleotide-binding</keyword>
<dbReference type="InterPro" id="IPR017441">
    <property type="entry name" value="Protein_kinase_ATP_BS"/>
</dbReference>
<dbReference type="PROSITE" id="PS50011">
    <property type="entry name" value="PROTEIN_KINASE_DOM"/>
    <property type="match status" value="1"/>
</dbReference>
<evidence type="ECO:0000256" key="1">
    <source>
        <dbReference type="ARBA" id="ARBA00012513"/>
    </source>
</evidence>
<dbReference type="EC" id="2.7.11.1" evidence="1"/>
<dbReference type="FunFam" id="1.10.510.10:FF:001954">
    <property type="entry name" value="Uncharacterized protein"/>
    <property type="match status" value="1"/>
</dbReference>
<dbReference type="Gene3D" id="3.30.200.20">
    <property type="entry name" value="Phosphorylase Kinase, domain 1"/>
    <property type="match status" value="1"/>
</dbReference>
<dbReference type="OMA" id="HYIIGIG"/>
<feature type="binding site" evidence="9">
    <location>
        <position position="201"/>
    </location>
    <ligand>
        <name>ATP</name>
        <dbReference type="ChEBI" id="CHEBI:30616"/>
    </ligand>
</feature>
<evidence type="ECO:0000256" key="5">
    <source>
        <dbReference type="ARBA" id="ARBA00022777"/>
    </source>
</evidence>
<dbReference type="GeneID" id="5029580"/>
<evidence type="ECO:0000256" key="8">
    <source>
        <dbReference type="ARBA" id="ARBA00048679"/>
    </source>
</evidence>
<dbReference type="InterPro" id="IPR008271">
    <property type="entry name" value="Ser/Thr_kinase_AS"/>
</dbReference>
<evidence type="ECO:0000256" key="2">
    <source>
        <dbReference type="ARBA" id="ARBA00022527"/>
    </source>
</evidence>
<dbReference type="HOGENOM" id="CLU_000288_63_5_1"/>
<dbReference type="GO" id="GO:0035556">
    <property type="term" value="P:intracellular signal transduction"/>
    <property type="evidence" value="ECO:0000318"/>
    <property type="project" value="GO_Central"/>
</dbReference>
<name>A0D032_PARTE</name>
<evidence type="ECO:0000256" key="9">
    <source>
        <dbReference type="PROSITE-ProRule" id="PRU10141"/>
    </source>
</evidence>
<keyword evidence="5" id="KW-0418">Kinase</keyword>
<evidence type="ECO:0000313" key="14">
    <source>
        <dbReference type="Proteomes" id="UP000000600"/>
    </source>
</evidence>
<dbReference type="PANTHER" id="PTHR24356">
    <property type="entry name" value="SERINE/THREONINE-PROTEIN KINASE"/>
    <property type="match status" value="1"/>
</dbReference>
<dbReference type="eggNOG" id="KOG0598">
    <property type="taxonomic scope" value="Eukaryota"/>
</dbReference>
<evidence type="ECO:0000313" key="13">
    <source>
        <dbReference type="EMBL" id="CAK76399.1"/>
    </source>
</evidence>
<dbReference type="GO" id="GO:0004674">
    <property type="term" value="F:protein serine/threonine kinase activity"/>
    <property type="evidence" value="ECO:0000318"/>
    <property type="project" value="GO_Central"/>
</dbReference>
<dbReference type="RefSeq" id="XP_001443796.1">
    <property type="nucleotide sequence ID" value="XM_001443759.1"/>
</dbReference>
<organism evidence="13 14">
    <name type="scientific">Paramecium tetraurelia</name>
    <dbReference type="NCBI Taxonomy" id="5888"/>
    <lineage>
        <taxon>Eukaryota</taxon>
        <taxon>Sar</taxon>
        <taxon>Alveolata</taxon>
        <taxon>Ciliophora</taxon>
        <taxon>Intramacronucleata</taxon>
        <taxon>Oligohymenophorea</taxon>
        <taxon>Peniculida</taxon>
        <taxon>Parameciidae</taxon>
        <taxon>Paramecium</taxon>
    </lineage>
</organism>
<dbReference type="OrthoDB" id="291205at2759"/>
<evidence type="ECO:0000256" key="4">
    <source>
        <dbReference type="ARBA" id="ARBA00022741"/>
    </source>
</evidence>
<protein>
    <recommendedName>
        <fullName evidence="1">non-specific serine/threonine protein kinase</fullName>
        <ecNumber evidence="1">2.7.11.1</ecNumber>
    </recommendedName>
</protein>
<evidence type="ECO:0000256" key="6">
    <source>
        <dbReference type="ARBA" id="ARBA00022840"/>
    </source>
</evidence>
<dbReference type="InterPro" id="IPR000961">
    <property type="entry name" value="AGC-kinase_C"/>
</dbReference>
<dbReference type="InterPro" id="IPR000719">
    <property type="entry name" value="Prot_kinase_dom"/>
</dbReference>
<dbReference type="SMART" id="SM00220">
    <property type="entry name" value="S_TKc"/>
    <property type="match status" value="1"/>
</dbReference>
<dbReference type="PANTHER" id="PTHR24356:SF374">
    <property type="entry name" value="PROTEIN KINASE DOMAIN-CONTAINING PROTEIN"/>
    <property type="match status" value="1"/>
</dbReference>
<feature type="domain" description="AGC-kinase C-terminal" evidence="12">
    <location>
        <begin position="431"/>
        <end position="497"/>
    </location>
</feature>
<dbReference type="InterPro" id="IPR011009">
    <property type="entry name" value="Kinase-like_dom_sf"/>
</dbReference>
<evidence type="ECO:0000256" key="7">
    <source>
        <dbReference type="ARBA" id="ARBA00047899"/>
    </source>
</evidence>
<keyword evidence="14" id="KW-1185">Reference proteome</keyword>
<proteinExistence type="inferred from homology"/>
<dbReference type="PROSITE" id="PS00108">
    <property type="entry name" value="PROTEIN_KINASE_ST"/>
    <property type="match status" value="1"/>
</dbReference>